<dbReference type="PaxDb" id="65489-OBART02G16870.1"/>
<evidence type="ECO:0000256" key="1">
    <source>
        <dbReference type="SAM" id="MobiDB-lite"/>
    </source>
</evidence>
<dbReference type="EnsemblPlants" id="OBART02G16870.1">
    <property type="protein sequence ID" value="OBART02G16870.1"/>
    <property type="gene ID" value="OBART02G16870"/>
</dbReference>
<dbReference type="Proteomes" id="UP000026960">
    <property type="component" value="Chromosome 2"/>
</dbReference>
<accession>A0A0D3F586</accession>
<evidence type="ECO:0000313" key="2">
    <source>
        <dbReference type="EnsemblPlants" id="OBART02G16870.1"/>
    </source>
</evidence>
<reference evidence="2" key="2">
    <citation type="submission" date="2015-03" db="UniProtKB">
        <authorList>
            <consortium name="EnsemblPlants"/>
        </authorList>
    </citation>
    <scope>IDENTIFICATION</scope>
</reference>
<feature type="compositionally biased region" description="Basic residues" evidence="1">
    <location>
        <begin position="185"/>
        <end position="201"/>
    </location>
</feature>
<evidence type="ECO:0000313" key="3">
    <source>
        <dbReference type="Proteomes" id="UP000026960"/>
    </source>
</evidence>
<protein>
    <submittedName>
        <fullName evidence="2">Uncharacterized protein</fullName>
    </submittedName>
</protein>
<dbReference type="AlphaFoldDB" id="A0A0D3F586"/>
<dbReference type="HOGENOM" id="CLU_1241754_0_0_1"/>
<dbReference type="Gramene" id="OBART02G16870.1">
    <property type="protein sequence ID" value="OBART02G16870.1"/>
    <property type="gene ID" value="OBART02G16870"/>
</dbReference>
<name>A0A0D3F586_9ORYZ</name>
<organism evidence="2">
    <name type="scientific">Oryza barthii</name>
    <dbReference type="NCBI Taxonomy" id="65489"/>
    <lineage>
        <taxon>Eukaryota</taxon>
        <taxon>Viridiplantae</taxon>
        <taxon>Streptophyta</taxon>
        <taxon>Embryophyta</taxon>
        <taxon>Tracheophyta</taxon>
        <taxon>Spermatophyta</taxon>
        <taxon>Magnoliopsida</taxon>
        <taxon>Liliopsida</taxon>
        <taxon>Poales</taxon>
        <taxon>Poaceae</taxon>
        <taxon>BOP clade</taxon>
        <taxon>Oryzoideae</taxon>
        <taxon>Oryzeae</taxon>
        <taxon>Oryzinae</taxon>
        <taxon>Oryza</taxon>
    </lineage>
</organism>
<reference evidence="2" key="1">
    <citation type="journal article" date="2009" name="Rice">
        <title>De Novo Next Generation Sequencing of Plant Genomes.</title>
        <authorList>
            <person name="Rounsley S."/>
            <person name="Marri P.R."/>
            <person name="Yu Y."/>
            <person name="He R."/>
            <person name="Sisneros N."/>
            <person name="Goicoechea J.L."/>
            <person name="Lee S.J."/>
            <person name="Angelova A."/>
            <person name="Kudrna D."/>
            <person name="Luo M."/>
            <person name="Affourtit J."/>
            <person name="Desany B."/>
            <person name="Knight J."/>
            <person name="Niazi F."/>
            <person name="Egholm M."/>
            <person name="Wing R.A."/>
        </authorList>
    </citation>
    <scope>NUCLEOTIDE SEQUENCE [LARGE SCALE GENOMIC DNA]</scope>
    <source>
        <strain evidence="2">cv. IRGC 105608</strain>
    </source>
</reference>
<keyword evidence="3" id="KW-1185">Reference proteome</keyword>
<sequence length="223" mass="24445">METASAIIAATSLSPRIVVVVPRPRRRPSPLQALSPLHRAAASRLCKRRRPPPLHRAAAGRFSSIDYPSPSPAIPLPHCRIAVHGHHASSLPHLPTIVASPSSHRFPDFSVLAHVFPCNFSTASPRLRSFSFIADHRGPSGHADRQESPISPVRVASDGRLTDLLRATVGTPSPICSARADLSRPRRQRGQRHRSPPCHRWNTHARATDDLEVCYGNILSFDN</sequence>
<feature type="region of interest" description="Disordered" evidence="1">
    <location>
        <begin position="176"/>
        <end position="201"/>
    </location>
</feature>
<proteinExistence type="predicted"/>